<dbReference type="PANTHER" id="PTHR13878:SF91">
    <property type="entry name" value="FAD BINDING DOMAIN PROTEIN (AFU_ORTHOLOGUE AFUA_6G12070)-RELATED"/>
    <property type="match status" value="1"/>
</dbReference>
<keyword evidence="4" id="KW-0812">Transmembrane</keyword>
<comment type="similarity">
    <text evidence="1">Belongs to the oxygen-dependent FAD-linked oxidoreductase family.</text>
</comment>
<dbReference type="InterPro" id="IPR016166">
    <property type="entry name" value="FAD-bd_PCMH"/>
</dbReference>
<organism evidence="6 7">
    <name type="scientific">Sporormia fimetaria CBS 119925</name>
    <dbReference type="NCBI Taxonomy" id="1340428"/>
    <lineage>
        <taxon>Eukaryota</taxon>
        <taxon>Fungi</taxon>
        <taxon>Dikarya</taxon>
        <taxon>Ascomycota</taxon>
        <taxon>Pezizomycotina</taxon>
        <taxon>Dothideomycetes</taxon>
        <taxon>Pleosporomycetidae</taxon>
        <taxon>Pleosporales</taxon>
        <taxon>Sporormiaceae</taxon>
        <taxon>Sporormia</taxon>
    </lineage>
</organism>
<dbReference type="GO" id="GO:0016491">
    <property type="term" value="F:oxidoreductase activity"/>
    <property type="evidence" value="ECO:0007669"/>
    <property type="project" value="UniProtKB-KW"/>
</dbReference>
<dbReference type="Proteomes" id="UP000799440">
    <property type="component" value="Unassembled WGS sequence"/>
</dbReference>
<accession>A0A6A6V9V1</accession>
<dbReference type="EMBL" id="MU006579">
    <property type="protein sequence ID" value="KAF2746061.1"/>
    <property type="molecule type" value="Genomic_DNA"/>
</dbReference>
<evidence type="ECO:0000313" key="6">
    <source>
        <dbReference type="EMBL" id="KAF2746061.1"/>
    </source>
</evidence>
<dbReference type="InterPro" id="IPR006094">
    <property type="entry name" value="Oxid_FAD_bind_N"/>
</dbReference>
<keyword evidence="4" id="KW-0472">Membrane</keyword>
<dbReference type="PROSITE" id="PS51387">
    <property type="entry name" value="FAD_PCMH"/>
    <property type="match status" value="1"/>
</dbReference>
<feature type="transmembrane region" description="Helical" evidence="4">
    <location>
        <begin position="41"/>
        <end position="61"/>
    </location>
</feature>
<name>A0A6A6V9V1_9PLEO</name>
<dbReference type="InterPro" id="IPR012951">
    <property type="entry name" value="BBE"/>
</dbReference>
<dbReference type="InterPro" id="IPR016169">
    <property type="entry name" value="FAD-bd_PCMH_sub2"/>
</dbReference>
<dbReference type="PANTHER" id="PTHR13878">
    <property type="entry name" value="GULONOLACTONE OXIDASE"/>
    <property type="match status" value="1"/>
</dbReference>
<evidence type="ECO:0000256" key="2">
    <source>
        <dbReference type="ARBA" id="ARBA00023002"/>
    </source>
</evidence>
<keyword evidence="4" id="KW-1133">Transmembrane helix</keyword>
<evidence type="ECO:0000256" key="1">
    <source>
        <dbReference type="ARBA" id="ARBA00005466"/>
    </source>
</evidence>
<sequence length="675" mass="75793">MISERDYHTISREASRKGSKNHGPSFERKEKWHRAQIRRRSFWLVLTITVYSTLFWTYSIYTPTKTPIQPVDTSGQSTFQSGPSHTTPRNNYICTPSQPCWPSPKQWHTFNRTIGGKLHLTVPWAQPCFNPSTSPSKHCHAVASNYMNSNSRTQQYGSMEFLDWEMCGKSSCILNSFEPFRPVSGECALGRLSPYYVDARNASEISRTLGFAREHGIRLSIKNTGHDYFGRSSAANSLALWTHNMKKMAYHEMFRSKHCKKRYTHVGVIGAGVQAQEAWEFFEKLGMMVTVGAVGSVGIAGGFGQGGGHGPLSPKYGMMVDQAIEFDVVTADGQLRTINECTEPDLFWAMRGGGGGTFAVLVAYMFQLHPAVPINVYSVHATFNTSKDSLDLTNSSVHKELIHTLAQNQPRFADYGIAGYNFLHPHHFISLQVHPSSDTSALKRITEQYHDFLSTHPSITLINNTYHTFPTFSSWHAFTETPSIAQNGPVGLGLAESSRLLPKHLFSSQEDIQRVTSAILTAMQTTHSTLGSGVAHLYATAPYNHPDNSATGLNPAWREAMWHVVLGGMWTSDTTPAHRLEVQNTISAAVQPLKEIIPESGAYVNEGDWREEDWKNVFFGGNYKRLEEVKRKWDPESVFRCWKCIGWTGWDDPMYECYQQGTQEARPSVSLGRVR</sequence>
<evidence type="ECO:0000313" key="7">
    <source>
        <dbReference type="Proteomes" id="UP000799440"/>
    </source>
</evidence>
<dbReference type="OrthoDB" id="9983560at2759"/>
<keyword evidence="2" id="KW-0560">Oxidoreductase</keyword>
<dbReference type="Pfam" id="PF08031">
    <property type="entry name" value="BBE"/>
    <property type="match status" value="1"/>
</dbReference>
<dbReference type="Pfam" id="PF01565">
    <property type="entry name" value="FAD_binding_4"/>
    <property type="match status" value="1"/>
</dbReference>
<dbReference type="AlphaFoldDB" id="A0A6A6V9V1"/>
<feature type="compositionally biased region" description="Basic and acidic residues" evidence="3">
    <location>
        <begin position="1"/>
        <end position="16"/>
    </location>
</feature>
<gene>
    <name evidence="6" type="ORF">M011DRAFT_405232</name>
</gene>
<evidence type="ECO:0000256" key="3">
    <source>
        <dbReference type="SAM" id="MobiDB-lite"/>
    </source>
</evidence>
<dbReference type="Gene3D" id="3.30.465.10">
    <property type="match status" value="2"/>
</dbReference>
<keyword evidence="7" id="KW-1185">Reference proteome</keyword>
<evidence type="ECO:0000256" key="4">
    <source>
        <dbReference type="SAM" id="Phobius"/>
    </source>
</evidence>
<proteinExistence type="inferred from homology"/>
<reference evidence="6" key="1">
    <citation type="journal article" date="2020" name="Stud. Mycol.">
        <title>101 Dothideomycetes genomes: a test case for predicting lifestyles and emergence of pathogens.</title>
        <authorList>
            <person name="Haridas S."/>
            <person name="Albert R."/>
            <person name="Binder M."/>
            <person name="Bloem J."/>
            <person name="Labutti K."/>
            <person name="Salamov A."/>
            <person name="Andreopoulos B."/>
            <person name="Baker S."/>
            <person name="Barry K."/>
            <person name="Bills G."/>
            <person name="Bluhm B."/>
            <person name="Cannon C."/>
            <person name="Castanera R."/>
            <person name="Culley D."/>
            <person name="Daum C."/>
            <person name="Ezra D."/>
            <person name="Gonzalez J."/>
            <person name="Henrissat B."/>
            <person name="Kuo A."/>
            <person name="Liang C."/>
            <person name="Lipzen A."/>
            <person name="Lutzoni F."/>
            <person name="Magnuson J."/>
            <person name="Mondo S."/>
            <person name="Nolan M."/>
            <person name="Ohm R."/>
            <person name="Pangilinan J."/>
            <person name="Park H.-J."/>
            <person name="Ramirez L."/>
            <person name="Alfaro M."/>
            <person name="Sun H."/>
            <person name="Tritt A."/>
            <person name="Yoshinaga Y."/>
            <person name="Zwiers L.-H."/>
            <person name="Turgeon B."/>
            <person name="Goodwin S."/>
            <person name="Spatafora J."/>
            <person name="Crous P."/>
            <person name="Grigoriev I."/>
        </authorList>
    </citation>
    <scope>NUCLEOTIDE SEQUENCE</scope>
    <source>
        <strain evidence="6">CBS 119925</strain>
    </source>
</reference>
<feature type="region of interest" description="Disordered" evidence="3">
    <location>
        <begin position="1"/>
        <end position="30"/>
    </location>
</feature>
<feature type="domain" description="FAD-binding PCMH-type" evidence="5">
    <location>
        <begin position="189"/>
        <end position="371"/>
    </location>
</feature>
<dbReference type="SUPFAM" id="SSF56176">
    <property type="entry name" value="FAD-binding/transporter-associated domain-like"/>
    <property type="match status" value="1"/>
</dbReference>
<protein>
    <submittedName>
        <fullName evidence="6">FAD-binding domain-containing protein</fullName>
    </submittedName>
</protein>
<evidence type="ECO:0000259" key="5">
    <source>
        <dbReference type="PROSITE" id="PS51387"/>
    </source>
</evidence>
<dbReference type="GO" id="GO:0071949">
    <property type="term" value="F:FAD binding"/>
    <property type="evidence" value="ECO:0007669"/>
    <property type="project" value="InterPro"/>
</dbReference>
<dbReference type="InterPro" id="IPR036318">
    <property type="entry name" value="FAD-bd_PCMH-like_sf"/>
</dbReference>
<dbReference type="InterPro" id="IPR050432">
    <property type="entry name" value="FAD-linked_Oxidoreductases_BP"/>
</dbReference>